<dbReference type="Gene3D" id="1.10.150.320">
    <property type="entry name" value="Photosystem II 12 kDa extrinsic protein"/>
    <property type="match status" value="1"/>
</dbReference>
<feature type="domain" description="Helix-hairpin-helix DNA-binding motif class 1" evidence="1">
    <location>
        <begin position="107"/>
        <end position="126"/>
    </location>
</feature>
<dbReference type="SMART" id="SM00278">
    <property type="entry name" value="HhH1"/>
    <property type="match status" value="2"/>
</dbReference>
<reference evidence="2" key="1">
    <citation type="journal article" date="2020" name="mSystems">
        <title>Genome- and Community-Level Interaction Insights into Carbon Utilization and Element Cycling Functions of Hydrothermarchaeota in Hydrothermal Sediment.</title>
        <authorList>
            <person name="Zhou Z."/>
            <person name="Liu Y."/>
            <person name="Xu W."/>
            <person name="Pan J."/>
            <person name="Luo Z.H."/>
            <person name="Li M."/>
        </authorList>
    </citation>
    <scope>NUCLEOTIDE SEQUENCE [LARGE SCALE GENOMIC DNA]</scope>
    <source>
        <strain evidence="2">SpSt-1182</strain>
    </source>
</reference>
<dbReference type="GO" id="GO:0006281">
    <property type="term" value="P:DNA repair"/>
    <property type="evidence" value="ECO:0007669"/>
    <property type="project" value="InterPro"/>
</dbReference>
<dbReference type="InterPro" id="IPR004509">
    <property type="entry name" value="Competence_ComEA_HhH"/>
</dbReference>
<protein>
    <submittedName>
        <fullName evidence="2">Helix-hairpin-helix domain-containing protein</fullName>
    </submittedName>
</protein>
<evidence type="ECO:0000259" key="1">
    <source>
        <dbReference type="SMART" id="SM00278"/>
    </source>
</evidence>
<gene>
    <name evidence="2" type="ORF">ENN51_04805</name>
</gene>
<dbReference type="SUPFAM" id="SSF47781">
    <property type="entry name" value="RuvA domain 2-like"/>
    <property type="match status" value="1"/>
</dbReference>
<dbReference type="NCBIfam" id="TIGR00426">
    <property type="entry name" value="competence protein ComEA helix-hairpin-helix repeat region"/>
    <property type="match status" value="1"/>
</dbReference>
<dbReference type="Proteomes" id="UP000885672">
    <property type="component" value="Unassembled WGS sequence"/>
</dbReference>
<proteinExistence type="predicted"/>
<dbReference type="InterPro" id="IPR003583">
    <property type="entry name" value="Hlx-hairpin-Hlx_DNA-bd_motif"/>
</dbReference>
<sequence>MVAGAELFVMPGTSGWPTVRELARLRLAGRGPVRRVVTTEEFLARSGLADAGRPLPRTLTGLWLDHAGSRDTLPAVALPRLVPAGPGVTPAEPLLTGLVNINTADAAALQQLPGVGPKTAERIVEHRAAHGPFRSVADLANIRGIGPRTVEQLRPLVTVR</sequence>
<dbReference type="AlphaFoldDB" id="A0A7V0T611"/>
<accession>A0A7V0T611</accession>
<comment type="caution">
    <text evidence="2">The sequence shown here is derived from an EMBL/GenBank/DDBJ whole genome shotgun (WGS) entry which is preliminary data.</text>
</comment>
<dbReference type="GO" id="GO:0015627">
    <property type="term" value="C:type II protein secretion system complex"/>
    <property type="evidence" value="ECO:0007669"/>
    <property type="project" value="TreeGrafter"/>
</dbReference>
<dbReference type="PANTHER" id="PTHR21180">
    <property type="entry name" value="ENDONUCLEASE/EXONUCLEASE/PHOSPHATASE FAMILY DOMAIN-CONTAINING PROTEIN 1"/>
    <property type="match status" value="1"/>
</dbReference>
<evidence type="ECO:0000313" key="2">
    <source>
        <dbReference type="EMBL" id="HDQ99588.1"/>
    </source>
</evidence>
<dbReference type="Pfam" id="PF12836">
    <property type="entry name" value="HHH_3"/>
    <property type="match status" value="1"/>
</dbReference>
<dbReference type="InterPro" id="IPR051675">
    <property type="entry name" value="Endo/Exo/Phosphatase_dom_1"/>
</dbReference>
<dbReference type="PANTHER" id="PTHR21180:SF32">
    <property type="entry name" value="ENDONUCLEASE_EXONUCLEASE_PHOSPHATASE FAMILY DOMAIN-CONTAINING PROTEIN 1"/>
    <property type="match status" value="1"/>
</dbReference>
<organism evidence="2">
    <name type="scientific">candidate division WOR-3 bacterium</name>
    <dbReference type="NCBI Taxonomy" id="2052148"/>
    <lineage>
        <taxon>Bacteria</taxon>
        <taxon>Bacteria division WOR-3</taxon>
    </lineage>
</organism>
<name>A0A7V0T611_UNCW3</name>
<dbReference type="InterPro" id="IPR010994">
    <property type="entry name" value="RuvA_2-like"/>
</dbReference>
<feature type="domain" description="Helix-hairpin-helix DNA-binding motif class 1" evidence="1">
    <location>
        <begin position="137"/>
        <end position="156"/>
    </location>
</feature>
<dbReference type="GO" id="GO:0003677">
    <property type="term" value="F:DNA binding"/>
    <property type="evidence" value="ECO:0007669"/>
    <property type="project" value="InterPro"/>
</dbReference>
<dbReference type="EMBL" id="DSBX01000186">
    <property type="protein sequence ID" value="HDQ99588.1"/>
    <property type="molecule type" value="Genomic_DNA"/>
</dbReference>
<dbReference type="GO" id="GO:0015628">
    <property type="term" value="P:protein secretion by the type II secretion system"/>
    <property type="evidence" value="ECO:0007669"/>
    <property type="project" value="TreeGrafter"/>
</dbReference>